<reference evidence="3" key="1">
    <citation type="journal article" date="2019" name="Int. J. Syst. Evol. Microbiol.">
        <title>The Global Catalogue of Microorganisms (GCM) 10K type strain sequencing project: providing services to taxonomists for standard genome sequencing and annotation.</title>
        <authorList>
            <consortium name="The Broad Institute Genomics Platform"/>
            <consortium name="The Broad Institute Genome Sequencing Center for Infectious Disease"/>
            <person name="Wu L."/>
            <person name="Ma J."/>
        </authorList>
    </citation>
    <scope>NUCLEOTIDE SEQUENCE [LARGE SCALE GENOMIC DNA]</scope>
    <source>
        <strain evidence="3">CCUG 63369</strain>
    </source>
</reference>
<evidence type="ECO:0000313" key="2">
    <source>
        <dbReference type="EMBL" id="MFD0800404.1"/>
    </source>
</evidence>
<sequence>MATRMQTVVLEARDPYALARFYAELLGVRITRADGSWIDIGDEGATLLSFQHAPGHEPPTWPDDAASMQMHLDLEVDDIDESEAVALSLGATRLPWSSEQEVDEGLRPASDSGFRVYTDPAGHPFCLCWA</sequence>
<keyword evidence="3" id="KW-1185">Reference proteome</keyword>
<evidence type="ECO:0000259" key="1">
    <source>
        <dbReference type="PROSITE" id="PS51819"/>
    </source>
</evidence>
<dbReference type="InterPro" id="IPR029068">
    <property type="entry name" value="Glyas_Bleomycin-R_OHBP_Dase"/>
</dbReference>
<dbReference type="PROSITE" id="PS51819">
    <property type="entry name" value="VOC"/>
    <property type="match status" value="1"/>
</dbReference>
<name>A0ABW3BCE2_9ACTN</name>
<dbReference type="PANTHER" id="PTHR35908">
    <property type="entry name" value="HYPOTHETICAL FUSION PROTEIN"/>
    <property type="match status" value="1"/>
</dbReference>
<dbReference type="Pfam" id="PF18029">
    <property type="entry name" value="Glyoxalase_6"/>
    <property type="match status" value="1"/>
</dbReference>
<organism evidence="2 3">
    <name type="scientific">Streptomonospora algeriensis</name>
    <dbReference type="NCBI Taxonomy" id="995084"/>
    <lineage>
        <taxon>Bacteria</taxon>
        <taxon>Bacillati</taxon>
        <taxon>Actinomycetota</taxon>
        <taxon>Actinomycetes</taxon>
        <taxon>Streptosporangiales</taxon>
        <taxon>Nocardiopsidaceae</taxon>
        <taxon>Streptomonospora</taxon>
    </lineage>
</organism>
<dbReference type="PANTHER" id="PTHR35908:SF1">
    <property type="entry name" value="CONSERVED PROTEIN"/>
    <property type="match status" value="1"/>
</dbReference>
<comment type="caution">
    <text evidence="2">The sequence shown here is derived from an EMBL/GenBank/DDBJ whole genome shotgun (WGS) entry which is preliminary data.</text>
</comment>
<dbReference type="EMBL" id="JBHTHR010000050">
    <property type="protein sequence ID" value="MFD0800404.1"/>
    <property type="molecule type" value="Genomic_DNA"/>
</dbReference>
<gene>
    <name evidence="2" type="ORF">ACFQZU_03595</name>
</gene>
<dbReference type="SUPFAM" id="SSF54593">
    <property type="entry name" value="Glyoxalase/Bleomycin resistance protein/Dihydroxybiphenyl dioxygenase"/>
    <property type="match status" value="1"/>
</dbReference>
<dbReference type="InterPro" id="IPR041581">
    <property type="entry name" value="Glyoxalase_6"/>
</dbReference>
<dbReference type="Proteomes" id="UP001596956">
    <property type="component" value="Unassembled WGS sequence"/>
</dbReference>
<evidence type="ECO:0000313" key="3">
    <source>
        <dbReference type="Proteomes" id="UP001596956"/>
    </source>
</evidence>
<proteinExistence type="predicted"/>
<dbReference type="CDD" id="cd06587">
    <property type="entry name" value="VOC"/>
    <property type="match status" value="1"/>
</dbReference>
<dbReference type="InterPro" id="IPR037523">
    <property type="entry name" value="VOC_core"/>
</dbReference>
<dbReference type="Gene3D" id="3.10.180.10">
    <property type="entry name" value="2,3-Dihydroxybiphenyl 1,2-Dioxygenase, domain 1"/>
    <property type="match status" value="1"/>
</dbReference>
<accession>A0ABW3BCE2</accession>
<feature type="domain" description="VOC" evidence="1">
    <location>
        <begin position="4"/>
        <end position="130"/>
    </location>
</feature>
<protein>
    <submittedName>
        <fullName evidence="2">VOC family protein</fullName>
    </submittedName>
</protein>